<reference evidence="1" key="1">
    <citation type="submission" date="2022-04" db="EMBL/GenBank/DDBJ databases">
        <title>A functionally conserved STORR gene fusion in Papaver species that diverged 16.8 million years ago.</title>
        <authorList>
            <person name="Catania T."/>
        </authorList>
    </citation>
    <scope>NUCLEOTIDE SEQUENCE</scope>
    <source>
        <strain evidence="1">S-188037</strain>
    </source>
</reference>
<dbReference type="Proteomes" id="UP001202328">
    <property type="component" value="Unassembled WGS sequence"/>
</dbReference>
<name>A0AAD4SRF6_9MAGN</name>
<proteinExistence type="predicted"/>
<evidence type="ECO:0000313" key="2">
    <source>
        <dbReference type="Proteomes" id="UP001202328"/>
    </source>
</evidence>
<keyword evidence="2" id="KW-1185">Reference proteome</keyword>
<dbReference type="EMBL" id="JAJJMB010008995">
    <property type="protein sequence ID" value="KAI3917340.1"/>
    <property type="molecule type" value="Genomic_DNA"/>
</dbReference>
<gene>
    <name evidence="1" type="ORF">MKW98_027259</name>
</gene>
<protein>
    <submittedName>
        <fullName evidence="1">Uncharacterized protein</fullName>
    </submittedName>
</protein>
<dbReference type="AlphaFoldDB" id="A0AAD4SRF6"/>
<organism evidence="1 2">
    <name type="scientific">Papaver atlanticum</name>
    <dbReference type="NCBI Taxonomy" id="357466"/>
    <lineage>
        <taxon>Eukaryota</taxon>
        <taxon>Viridiplantae</taxon>
        <taxon>Streptophyta</taxon>
        <taxon>Embryophyta</taxon>
        <taxon>Tracheophyta</taxon>
        <taxon>Spermatophyta</taxon>
        <taxon>Magnoliopsida</taxon>
        <taxon>Ranunculales</taxon>
        <taxon>Papaveraceae</taxon>
        <taxon>Papaveroideae</taxon>
        <taxon>Papaver</taxon>
    </lineage>
</organism>
<sequence length="95" mass="11332">MVAGNIQNWELQETEIFLQFYHITRDLHLQFLGLVKLPEELRKWRDLCAFRVFPWKCETVPKIFELDDGYIQPKIFELDDGYIKSLSNQKTLGVN</sequence>
<evidence type="ECO:0000313" key="1">
    <source>
        <dbReference type="EMBL" id="KAI3917340.1"/>
    </source>
</evidence>
<comment type="caution">
    <text evidence="1">The sequence shown here is derived from an EMBL/GenBank/DDBJ whole genome shotgun (WGS) entry which is preliminary data.</text>
</comment>
<accession>A0AAD4SRF6</accession>